<keyword evidence="3" id="KW-1185">Reference proteome</keyword>
<dbReference type="Proteomes" id="UP000293852">
    <property type="component" value="Unassembled WGS sequence"/>
</dbReference>
<evidence type="ECO:0000313" key="2">
    <source>
        <dbReference type="EMBL" id="RZS62074.1"/>
    </source>
</evidence>
<sequence length="1047" mass="106169">MTADPFGTQALRRAVLDAWRASPTRLREDANLEEDHARGYYRDRVVVELAQNAADAAARAGVPGRLTLRLDESGDAPVLRAANTGAPLDADAVASLASLRASSKGAGQVGRFGVGFAAVRAVSDDVTIRSATGGVRFSAAATRAQVSEAGIDTPPGHLAVLRLPFAAEPAPGDGAVVELTLRDREAVEAVRAQLDAVDDALLLALPALAQVVIEVDGEGRRMLDDVGSRWLTRHADGELAADDVADLPTEQRRTAWSLVWALPRSASSGGALGSTGDAAPSRRGVLYAPTPTDVPLTFPALLVATFPVDPGRRRVLPGRATERLAAAAGRAYAALLADVAAEHGAQALALVPGDLPAGEVDAAIREAAIDALRTTPLLPAGDGALIAPRDAVLLVGPLGQDADVAAVLGAVPLATPLHTTARRLGARVAPVADLLEDLPSGMAPAQWRAVYAALAPHAADPAVREALAGAAVPLADGRVAHGARGLVMPATASEPTGSSAAARPHPQGTDAAASALRAAEALGVRVVHPEATHPVLERVGAAPFDPRAVLADPAVRSTALAAAQEALDAGGEPGPVSFERAGRGSGLDADGAPDVVDAVLWLAGAGAGAGSGAGSGSGGAPFWVGEMPVRVVAGGLAALRETALPGSWAATHLDALDVVDPREVAAFGAAALRAAGTHDGLDLYTVRDVVTPGPDDEPDPANEDDPAGWLAGWSDYLGALADHWGPDVLFDELDAVADLDAVAEGSWPDALARIASDPDLRRTLLAAPRPGAGARRGAGPAPSYTAWWLRRRLGAPFALHDDVPLLPPVPAAARGLDDEALRALGGVGSLGDVGPDDWPTVLDALPPVGASLPLADAFAVWRGLAAIAADLAPEARASALASLPDRLPALRGGAIVVADADDVVVAPASRWAQLGPVLPAPPGAVDALADLLDLPVAQDRAPDTAPGDAGQDFGHDGGGEPQPIDARVAALDPRLPASWRRHDRLTVAGVPVAYWAHDGVAHATSEDALAGALADLLGAPHLAAALARALAQPEDAQAVWTSLAWGG</sequence>
<accession>A0A4Q7M3H0</accession>
<dbReference type="NCBIfam" id="NF047352">
    <property type="entry name" value="P_loop_sacsin"/>
    <property type="match status" value="1"/>
</dbReference>
<name>A0A4Q7M3H0_9MICO</name>
<dbReference type="OrthoDB" id="9776021at2"/>
<comment type="caution">
    <text evidence="2">The sequence shown here is derived from an EMBL/GenBank/DDBJ whole genome shotgun (WGS) entry which is preliminary data.</text>
</comment>
<reference evidence="2 3" key="1">
    <citation type="submission" date="2019-02" db="EMBL/GenBank/DDBJ databases">
        <title>Sequencing the genomes of 1000 actinobacteria strains.</title>
        <authorList>
            <person name="Klenk H.-P."/>
        </authorList>
    </citation>
    <scope>NUCLEOTIDE SEQUENCE [LARGE SCALE GENOMIC DNA]</scope>
    <source>
        <strain evidence="2 3">DSM 16932</strain>
    </source>
</reference>
<gene>
    <name evidence="2" type="ORF">EV386_2391</name>
</gene>
<dbReference type="Gene3D" id="3.30.565.10">
    <property type="entry name" value="Histidine kinase-like ATPase, C-terminal domain"/>
    <property type="match status" value="1"/>
</dbReference>
<dbReference type="RefSeq" id="WP_130415245.1">
    <property type="nucleotide sequence ID" value="NZ_SGWX01000001.1"/>
</dbReference>
<feature type="region of interest" description="Disordered" evidence="1">
    <location>
        <begin position="938"/>
        <end position="962"/>
    </location>
</feature>
<protein>
    <submittedName>
        <fullName evidence="2">Uncharacterized protein</fullName>
    </submittedName>
</protein>
<evidence type="ECO:0000256" key="1">
    <source>
        <dbReference type="SAM" id="MobiDB-lite"/>
    </source>
</evidence>
<dbReference type="InterPro" id="IPR036890">
    <property type="entry name" value="HATPase_C_sf"/>
</dbReference>
<evidence type="ECO:0000313" key="3">
    <source>
        <dbReference type="Proteomes" id="UP000293852"/>
    </source>
</evidence>
<dbReference type="SUPFAM" id="SSF55874">
    <property type="entry name" value="ATPase domain of HSP90 chaperone/DNA topoisomerase II/histidine kinase"/>
    <property type="match status" value="1"/>
</dbReference>
<dbReference type="AlphaFoldDB" id="A0A4Q7M3H0"/>
<organism evidence="2 3">
    <name type="scientific">Xylanimonas ulmi</name>
    <dbReference type="NCBI Taxonomy" id="228973"/>
    <lineage>
        <taxon>Bacteria</taxon>
        <taxon>Bacillati</taxon>
        <taxon>Actinomycetota</taxon>
        <taxon>Actinomycetes</taxon>
        <taxon>Micrococcales</taxon>
        <taxon>Promicromonosporaceae</taxon>
        <taxon>Xylanimonas</taxon>
    </lineage>
</organism>
<proteinExistence type="predicted"/>
<feature type="region of interest" description="Disordered" evidence="1">
    <location>
        <begin position="489"/>
        <end position="513"/>
    </location>
</feature>
<dbReference type="EMBL" id="SGWX01000001">
    <property type="protein sequence ID" value="RZS62074.1"/>
    <property type="molecule type" value="Genomic_DNA"/>
</dbReference>